<proteinExistence type="predicted"/>
<keyword evidence="7" id="KW-0862">Zinc</keyword>
<feature type="region of interest" description="Disordered" evidence="9">
    <location>
        <begin position="1"/>
        <end position="30"/>
    </location>
</feature>
<dbReference type="GO" id="GO:0031519">
    <property type="term" value="C:PcG protein complex"/>
    <property type="evidence" value="ECO:0007669"/>
    <property type="project" value="TreeGrafter"/>
</dbReference>
<dbReference type="GO" id="GO:0008270">
    <property type="term" value="F:zinc ion binding"/>
    <property type="evidence" value="ECO:0007669"/>
    <property type="project" value="UniProtKB-KW"/>
</dbReference>
<dbReference type="RefSeq" id="XP_016604522.1">
    <property type="nucleotide sequence ID" value="XM_016756225.1"/>
</dbReference>
<reference evidence="11 12" key="1">
    <citation type="submission" date="2009-08" db="EMBL/GenBank/DDBJ databases">
        <title>The Genome Sequence of Spizellomyces punctatus strain DAOM BR117.</title>
        <authorList>
            <consortium name="The Broad Institute Genome Sequencing Platform"/>
            <person name="Russ C."/>
            <person name="Cuomo C."/>
            <person name="Shea T."/>
            <person name="Young S.K."/>
            <person name="Zeng Q."/>
            <person name="Koehrsen M."/>
            <person name="Haas B."/>
            <person name="Borodovsky M."/>
            <person name="Guigo R."/>
            <person name="Alvarado L."/>
            <person name="Berlin A."/>
            <person name="Bochicchio J."/>
            <person name="Borenstein D."/>
            <person name="Chapman S."/>
            <person name="Chen Z."/>
            <person name="Engels R."/>
            <person name="Freedman E."/>
            <person name="Gellesch M."/>
            <person name="Goldberg J."/>
            <person name="Griggs A."/>
            <person name="Gujja S."/>
            <person name="Heiman D."/>
            <person name="Hepburn T."/>
            <person name="Howarth C."/>
            <person name="Jen D."/>
            <person name="Larson L."/>
            <person name="Lewis B."/>
            <person name="Mehta T."/>
            <person name="Park D."/>
            <person name="Pearson M."/>
            <person name="Roberts A."/>
            <person name="Saif S."/>
            <person name="Shenoy N."/>
            <person name="Sisk P."/>
            <person name="Stolte C."/>
            <person name="Sykes S."/>
            <person name="Thomson T."/>
            <person name="Walk T."/>
            <person name="White J."/>
            <person name="Yandava C."/>
            <person name="Burger G."/>
            <person name="Gray M.W."/>
            <person name="Holland P.W.H."/>
            <person name="King N."/>
            <person name="Lang F.B.F."/>
            <person name="Roger A.J."/>
            <person name="Ruiz-Trillo I."/>
            <person name="Lander E."/>
            <person name="Nusbaum C."/>
        </authorList>
    </citation>
    <scope>NUCLEOTIDE SEQUENCE [LARGE SCALE GENOMIC DNA]</scope>
    <source>
        <strain evidence="11 12">DAOM BR117</strain>
    </source>
</reference>
<dbReference type="STRING" id="645134.A0A0L0H5I7"/>
<evidence type="ECO:0000256" key="1">
    <source>
        <dbReference type="ARBA" id="ARBA00000900"/>
    </source>
</evidence>
<evidence type="ECO:0000256" key="4">
    <source>
        <dbReference type="ARBA" id="ARBA00022679"/>
    </source>
</evidence>
<dbReference type="InterPro" id="IPR013083">
    <property type="entry name" value="Znf_RING/FYVE/PHD"/>
</dbReference>
<dbReference type="PROSITE" id="PS00518">
    <property type="entry name" value="ZF_RING_1"/>
    <property type="match status" value="1"/>
</dbReference>
<evidence type="ECO:0000256" key="7">
    <source>
        <dbReference type="ARBA" id="ARBA00022833"/>
    </source>
</evidence>
<dbReference type="UniPathway" id="UPA00143"/>
<evidence type="ECO:0000259" key="10">
    <source>
        <dbReference type="PROSITE" id="PS50089"/>
    </source>
</evidence>
<feature type="domain" description="RING-type" evidence="10">
    <location>
        <begin position="67"/>
        <end position="107"/>
    </location>
</feature>
<dbReference type="Pfam" id="PF13923">
    <property type="entry name" value="zf-C3HC4_2"/>
    <property type="match status" value="1"/>
</dbReference>
<comment type="catalytic activity">
    <reaction evidence="1">
        <text>S-ubiquitinyl-[E2 ubiquitin-conjugating enzyme]-L-cysteine + [acceptor protein]-L-lysine = [E2 ubiquitin-conjugating enzyme]-L-cysteine + N(6)-ubiquitinyl-[acceptor protein]-L-lysine.</text>
        <dbReference type="EC" id="2.3.2.27"/>
    </reaction>
</comment>
<dbReference type="GO" id="GO:0016567">
    <property type="term" value="P:protein ubiquitination"/>
    <property type="evidence" value="ECO:0007669"/>
    <property type="project" value="UniProtKB-UniPathway"/>
</dbReference>
<feature type="compositionally biased region" description="Polar residues" evidence="9">
    <location>
        <begin position="239"/>
        <end position="249"/>
    </location>
</feature>
<dbReference type="GO" id="GO:0061630">
    <property type="term" value="F:ubiquitin protein ligase activity"/>
    <property type="evidence" value="ECO:0007669"/>
    <property type="project" value="UniProtKB-EC"/>
</dbReference>
<evidence type="ECO:0000256" key="2">
    <source>
        <dbReference type="ARBA" id="ARBA00004906"/>
    </source>
</evidence>
<accession>A0A0L0H5I7</accession>
<evidence type="ECO:0000256" key="9">
    <source>
        <dbReference type="SAM" id="MobiDB-lite"/>
    </source>
</evidence>
<evidence type="ECO:0000313" key="11">
    <source>
        <dbReference type="EMBL" id="KNC96482.1"/>
    </source>
</evidence>
<gene>
    <name evidence="11" type="ORF">SPPG_08072</name>
</gene>
<name>A0A0L0H5I7_SPIPD</name>
<dbReference type="EC" id="2.3.2.27" evidence="3"/>
<dbReference type="SUPFAM" id="SSF57850">
    <property type="entry name" value="RING/U-box"/>
    <property type="match status" value="1"/>
</dbReference>
<dbReference type="InParanoid" id="A0A0L0H5I7"/>
<keyword evidence="12" id="KW-1185">Reference proteome</keyword>
<evidence type="ECO:0000313" key="12">
    <source>
        <dbReference type="Proteomes" id="UP000053201"/>
    </source>
</evidence>
<dbReference type="InterPro" id="IPR043540">
    <property type="entry name" value="RING1/RING2"/>
</dbReference>
<dbReference type="GO" id="GO:0000151">
    <property type="term" value="C:ubiquitin ligase complex"/>
    <property type="evidence" value="ECO:0007669"/>
    <property type="project" value="InterPro"/>
</dbReference>
<dbReference type="VEuPathDB" id="FungiDB:SPPG_08072"/>
<keyword evidence="6 8" id="KW-0863">Zinc-finger</keyword>
<dbReference type="PROSITE" id="PS50089">
    <property type="entry name" value="ZF_RING_2"/>
    <property type="match status" value="1"/>
</dbReference>
<organism evidence="11 12">
    <name type="scientific">Spizellomyces punctatus (strain DAOM BR117)</name>
    <dbReference type="NCBI Taxonomy" id="645134"/>
    <lineage>
        <taxon>Eukaryota</taxon>
        <taxon>Fungi</taxon>
        <taxon>Fungi incertae sedis</taxon>
        <taxon>Chytridiomycota</taxon>
        <taxon>Chytridiomycota incertae sedis</taxon>
        <taxon>Chytridiomycetes</taxon>
        <taxon>Spizellomycetales</taxon>
        <taxon>Spizellomycetaceae</taxon>
        <taxon>Spizellomyces</taxon>
    </lineage>
</organism>
<evidence type="ECO:0000256" key="6">
    <source>
        <dbReference type="ARBA" id="ARBA00022771"/>
    </source>
</evidence>
<keyword evidence="5" id="KW-0479">Metal-binding</keyword>
<sequence length="348" mass="39075">MEARTKTVQGKSKNKRARNADESESQSEDDYRLRLSAYEKQRPPIPIITDDTQVTLPLKVLSEEFTCPVCRNILQQTMVTVECMHRFCYACIREALFKGNKECPACRRECHSMRNLRPDTRFDEIIRMIYPSLGSSETEDATELDSIIARSTFNLRKMYEEGIKRQEMVRKGRGVKRSTTVGAADCANGLARSPRISPDGHDDYEIESENGTCGESNTESDGVRSETSVSDAPSPEPASIQTLSGQDQPPWTIEVTAIAHPCDKRLPLGEVLRLRTENECTVGHLSMVLREYYAAQSDQFRDLTSDDFVVTLSRPIHGKPLDKHITVGEARDKAETGGVLLLYHALKS</sequence>
<dbReference type="InterPro" id="IPR017907">
    <property type="entry name" value="Znf_RING_CS"/>
</dbReference>
<feature type="compositionally biased region" description="Polar residues" evidence="9">
    <location>
        <begin position="209"/>
        <end position="231"/>
    </location>
</feature>
<dbReference type="PANTHER" id="PTHR46076:SF3">
    <property type="entry name" value="E3 UBIQUITIN-PROTEIN LIGASE RING1"/>
    <property type="match status" value="1"/>
</dbReference>
<evidence type="ECO:0000256" key="5">
    <source>
        <dbReference type="ARBA" id="ARBA00022723"/>
    </source>
</evidence>
<evidence type="ECO:0000256" key="8">
    <source>
        <dbReference type="PROSITE-ProRule" id="PRU00175"/>
    </source>
</evidence>
<dbReference type="eggNOG" id="KOG0311">
    <property type="taxonomic scope" value="Eukaryota"/>
</dbReference>
<dbReference type="SMART" id="SM00184">
    <property type="entry name" value="RING"/>
    <property type="match status" value="1"/>
</dbReference>
<dbReference type="InterPro" id="IPR001841">
    <property type="entry name" value="Znf_RING"/>
</dbReference>
<feature type="compositionally biased region" description="Polar residues" evidence="9">
    <location>
        <begin position="1"/>
        <end position="11"/>
    </location>
</feature>
<dbReference type="PANTHER" id="PTHR46076">
    <property type="entry name" value="E3 UBIQUITIN-PROTEIN LIGASE RING1 / RING 2 FAMILY MEMBER"/>
    <property type="match status" value="1"/>
</dbReference>
<protein>
    <recommendedName>
        <fullName evidence="3">RING-type E3 ubiquitin transferase</fullName>
        <ecNumber evidence="3">2.3.2.27</ecNumber>
    </recommendedName>
</protein>
<dbReference type="EMBL" id="KQ257468">
    <property type="protein sequence ID" value="KNC96482.1"/>
    <property type="molecule type" value="Genomic_DNA"/>
</dbReference>
<comment type="pathway">
    <text evidence="2">Protein modification; protein ubiquitination.</text>
</comment>
<dbReference type="Gene3D" id="3.30.40.10">
    <property type="entry name" value="Zinc/RING finger domain, C3HC4 (zinc finger)"/>
    <property type="match status" value="1"/>
</dbReference>
<keyword evidence="4" id="KW-0808">Transferase</keyword>
<dbReference type="GeneID" id="27691250"/>
<dbReference type="GO" id="GO:0003682">
    <property type="term" value="F:chromatin binding"/>
    <property type="evidence" value="ECO:0007669"/>
    <property type="project" value="TreeGrafter"/>
</dbReference>
<dbReference type="OrthoDB" id="6105938at2759"/>
<feature type="region of interest" description="Disordered" evidence="9">
    <location>
        <begin position="187"/>
        <end position="249"/>
    </location>
</feature>
<dbReference type="Proteomes" id="UP000053201">
    <property type="component" value="Unassembled WGS sequence"/>
</dbReference>
<evidence type="ECO:0000256" key="3">
    <source>
        <dbReference type="ARBA" id="ARBA00012483"/>
    </source>
</evidence>
<dbReference type="AlphaFoldDB" id="A0A0L0H5I7"/>